<accession>A0A3N5DGW5</accession>
<evidence type="ECO:0000313" key="9">
    <source>
        <dbReference type="Proteomes" id="UP000268615"/>
    </source>
</evidence>
<dbReference type="Pfam" id="PF04347">
    <property type="entry name" value="FliO"/>
    <property type="match status" value="1"/>
</dbReference>
<dbReference type="PANTHER" id="PTHR38766:SF1">
    <property type="entry name" value="FLAGELLAR PROTEIN FLIO"/>
    <property type="match status" value="1"/>
</dbReference>
<dbReference type="GO" id="GO:0009425">
    <property type="term" value="C:bacterial-type flagellum basal body"/>
    <property type="evidence" value="ECO:0007669"/>
    <property type="project" value="UniProtKB-SubCell"/>
</dbReference>
<keyword evidence="8" id="KW-0966">Cell projection</keyword>
<dbReference type="GO" id="GO:0005886">
    <property type="term" value="C:plasma membrane"/>
    <property type="evidence" value="ECO:0007669"/>
    <property type="project" value="UniProtKB-SubCell"/>
</dbReference>
<organism evidence="8 9">
    <name type="scientific">Buttiauxella warmboldiae</name>
    <dbReference type="NCBI Taxonomy" id="82993"/>
    <lineage>
        <taxon>Bacteria</taxon>
        <taxon>Pseudomonadati</taxon>
        <taxon>Pseudomonadota</taxon>
        <taxon>Gammaproteobacteria</taxon>
        <taxon>Enterobacterales</taxon>
        <taxon>Enterobacteriaceae</taxon>
        <taxon>Buttiauxella</taxon>
    </lineage>
</organism>
<evidence type="ECO:0000256" key="6">
    <source>
        <dbReference type="ARBA" id="ARBA00037937"/>
    </source>
</evidence>
<dbReference type="EMBL" id="RPOH01000045">
    <property type="protein sequence ID" value="RPH26521.1"/>
    <property type="molecule type" value="Genomic_DNA"/>
</dbReference>
<dbReference type="AlphaFoldDB" id="A0A3N5DGW5"/>
<evidence type="ECO:0000256" key="2">
    <source>
        <dbReference type="ARBA" id="ARBA00022692"/>
    </source>
</evidence>
<evidence type="ECO:0000256" key="7">
    <source>
        <dbReference type="RuleBase" id="RU362064"/>
    </source>
</evidence>
<feature type="transmembrane region" description="Helical" evidence="7">
    <location>
        <begin position="22"/>
        <end position="44"/>
    </location>
</feature>
<keyword evidence="3 7" id="KW-1133">Transmembrane helix</keyword>
<keyword evidence="1 7" id="KW-1003">Cell membrane</keyword>
<keyword evidence="5 7" id="KW-0975">Bacterial flagellum</keyword>
<keyword evidence="8" id="KW-0969">Cilium</keyword>
<evidence type="ECO:0000256" key="4">
    <source>
        <dbReference type="ARBA" id="ARBA00023136"/>
    </source>
</evidence>
<dbReference type="NCBIfam" id="TIGR03500">
    <property type="entry name" value="FliO_TIGR"/>
    <property type="match status" value="1"/>
</dbReference>
<reference evidence="8 9" key="1">
    <citation type="submission" date="2018-11" db="EMBL/GenBank/DDBJ databases">
        <title>Draft genome sequence of Buttiauxella warmboldiae CCUG 35512.</title>
        <authorList>
            <person name="Salva-Serra F."/>
            <person name="Marathe N."/>
            <person name="Moore E."/>
            <person name="Svensson L."/>
            <person name="Engstrom-Jakobsson H."/>
        </authorList>
    </citation>
    <scope>NUCLEOTIDE SEQUENCE [LARGE SCALE GENOMIC DNA]</scope>
    <source>
        <strain evidence="8 9">CCUG 35512</strain>
    </source>
</reference>
<dbReference type="GO" id="GO:0044781">
    <property type="term" value="P:bacterial-type flagellum organization"/>
    <property type="evidence" value="ECO:0007669"/>
    <property type="project" value="UniProtKB-UniRule"/>
</dbReference>
<comment type="subcellular location">
    <subcellularLocation>
        <location evidence="7">Cell membrane</location>
    </subcellularLocation>
    <subcellularLocation>
        <location evidence="7">Bacterial flagellum basal body</location>
    </subcellularLocation>
</comment>
<proteinExistence type="inferred from homology"/>
<evidence type="ECO:0000256" key="3">
    <source>
        <dbReference type="ARBA" id="ARBA00022989"/>
    </source>
</evidence>
<comment type="similarity">
    <text evidence="6 7">Belongs to the FliO/MopB family.</text>
</comment>
<evidence type="ECO:0000256" key="5">
    <source>
        <dbReference type="ARBA" id="ARBA00023143"/>
    </source>
</evidence>
<keyword evidence="9" id="KW-1185">Reference proteome</keyword>
<keyword evidence="4 7" id="KW-0472">Membrane</keyword>
<protein>
    <recommendedName>
        <fullName evidence="7">Flagellar protein</fullName>
    </recommendedName>
</protein>
<evidence type="ECO:0000256" key="1">
    <source>
        <dbReference type="ARBA" id="ARBA00022475"/>
    </source>
</evidence>
<sequence length="134" mass="14216">MQDKTQTQAVTSAVDPMTPGSLLANVGGMLALVLIVIAVCAWVARRIGLARPLSKGTPALSVVASHALGQRARVVVIEMNDKRILLGVTATQINCLASFDKPQDEAEPVIGAGADDFQPLLMKILKQRKVESTK</sequence>
<dbReference type="InterPro" id="IPR052205">
    <property type="entry name" value="FliO/MopB"/>
</dbReference>
<evidence type="ECO:0000313" key="8">
    <source>
        <dbReference type="EMBL" id="RPH26521.1"/>
    </source>
</evidence>
<dbReference type="OrthoDB" id="5741235at2"/>
<gene>
    <name evidence="8" type="primary">fliO</name>
    <name evidence="8" type="ORF">EHN07_11860</name>
</gene>
<dbReference type="Proteomes" id="UP000268615">
    <property type="component" value="Unassembled WGS sequence"/>
</dbReference>
<comment type="caution">
    <text evidence="8">The sequence shown here is derived from an EMBL/GenBank/DDBJ whole genome shotgun (WGS) entry which is preliminary data.</text>
</comment>
<name>A0A3N5DGW5_9ENTR</name>
<keyword evidence="2 7" id="KW-0812">Transmembrane</keyword>
<keyword evidence="8" id="KW-0282">Flagellum</keyword>
<dbReference type="PANTHER" id="PTHR38766">
    <property type="entry name" value="FLAGELLAR PROTEIN FLIO"/>
    <property type="match status" value="1"/>
</dbReference>
<dbReference type="RefSeq" id="WP_124024340.1">
    <property type="nucleotide sequence ID" value="NZ_RPOH01000045.1"/>
</dbReference>
<dbReference type="InterPro" id="IPR022781">
    <property type="entry name" value="Flagellar_biosynth_FliO"/>
</dbReference>